<reference evidence="1" key="1">
    <citation type="submission" date="2013-08" db="EMBL/GenBank/DDBJ databases">
        <authorList>
            <person name="Mendez C."/>
            <person name="Richter M."/>
            <person name="Ferrer M."/>
            <person name="Sanchez J."/>
        </authorList>
    </citation>
    <scope>NUCLEOTIDE SEQUENCE</scope>
</reference>
<evidence type="ECO:0000313" key="1">
    <source>
        <dbReference type="EMBL" id="EQD48000.1"/>
    </source>
</evidence>
<proteinExistence type="predicted"/>
<name>T1B0Y7_9ZZZZ</name>
<dbReference type="SUPFAM" id="SSF51182">
    <property type="entry name" value="RmlC-like cupins"/>
    <property type="match status" value="1"/>
</dbReference>
<comment type="caution">
    <text evidence="1">The sequence shown here is derived from an EMBL/GenBank/DDBJ whole genome shotgun (WGS) entry which is preliminary data.</text>
</comment>
<dbReference type="AlphaFoldDB" id="T1B0Y7"/>
<organism evidence="1">
    <name type="scientific">mine drainage metagenome</name>
    <dbReference type="NCBI Taxonomy" id="410659"/>
    <lineage>
        <taxon>unclassified sequences</taxon>
        <taxon>metagenomes</taxon>
        <taxon>ecological metagenomes</taxon>
    </lineage>
</organism>
<dbReference type="Gene3D" id="2.60.120.10">
    <property type="entry name" value="Jelly Rolls"/>
    <property type="match status" value="1"/>
</dbReference>
<protein>
    <submittedName>
        <fullName evidence="1">Mannose-6-phosphate isomerase</fullName>
    </submittedName>
</protein>
<keyword evidence="1" id="KW-0413">Isomerase</keyword>
<sequence length="240" mass="25861">EPLASQTHADEARARSIGLVRSTCEALYVLAASAQAHIAVGLNQQLTPSQLRASIRDGTIGERVQWQAVRTGDSTFVPADTIHAIGAGLVIVEIRPRTAATFRRFDYGRPRKRHVDMAVAGAGPSAARSAPRKLTAARTLLVASPHFVLERMMLAPGVVRELDAAAQTWLFILAGAGRVESIELDAGKAVFLESEPARIEVGANRLHCLVAYARCTPAPYLLRRMNGMRVPDPVRASSEP</sequence>
<dbReference type="InterPro" id="IPR011051">
    <property type="entry name" value="RmlC_Cupin_sf"/>
</dbReference>
<feature type="non-terminal residue" evidence="1">
    <location>
        <position position="240"/>
    </location>
</feature>
<accession>T1B0Y7</accession>
<feature type="non-terminal residue" evidence="1">
    <location>
        <position position="1"/>
    </location>
</feature>
<dbReference type="GO" id="GO:0016853">
    <property type="term" value="F:isomerase activity"/>
    <property type="evidence" value="ECO:0007669"/>
    <property type="project" value="UniProtKB-KW"/>
</dbReference>
<dbReference type="EMBL" id="AUZZ01005883">
    <property type="protein sequence ID" value="EQD48000.1"/>
    <property type="molecule type" value="Genomic_DNA"/>
</dbReference>
<dbReference type="InterPro" id="IPR014710">
    <property type="entry name" value="RmlC-like_jellyroll"/>
</dbReference>
<gene>
    <name evidence="1" type="ORF">B2A_08185</name>
</gene>
<reference evidence="1" key="2">
    <citation type="journal article" date="2014" name="ISME J.">
        <title>Microbial stratification in low pH oxic and suboxic macroscopic growths along an acid mine drainage.</title>
        <authorList>
            <person name="Mendez-Garcia C."/>
            <person name="Mesa V."/>
            <person name="Sprenger R.R."/>
            <person name="Richter M."/>
            <person name="Diez M.S."/>
            <person name="Solano J."/>
            <person name="Bargiela R."/>
            <person name="Golyshina O.V."/>
            <person name="Manteca A."/>
            <person name="Ramos J.L."/>
            <person name="Gallego J.R."/>
            <person name="Llorente I."/>
            <person name="Martins Dos Santos V.A."/>
            <person name="Jensen O.N."/>
            <person name="Pelaez A.I."/>
            <person name="Sanchez J."/>
            <person name="Ferrer M."/>
        </authorList>
    </citation>
    <scope>NUCLEOTIDE SEQUENCE</scope>
</reference>